<dbReference type="Gene3D" id="1.10.287.70">
    <property type="match status" value="1"/>
</dbReference>
<evidence type="ECO:0000313" key="4">
    <source>
        <dbReference type="EMBL" id="CAI8955681.1"/>
    </source>
</evidence>
<feature type="transmembrane region" description="Helical" evidence="2">
    <location>
        <begin position="81"/>
        <end position="98"/>
    </location>
</feature>
<keyword evidence="5" id="KW-1185">Reference proteome</keyword>
<dbReference type="PROSITE" id="PS51201">
    <property type="entry name" value="RCK_N"/>
    <property type="match status" value="2"/>
</dbReference>
<dbReference type="Gene3D" id="3.40.50.720">
    <property type="entry name" value="NAD(P)-binding Rossmann-like Domain"/>
    <property type="match status" value="2"/>
</dbReference>
<feature type="transmembrane region" description="Helical" evidence="2">
    <location>
        <begin position="52"/>
        <end position="69"/>
    </location>
</feature>
<dbReference type="InterPro" id="IPR013099">
    <property type="entry name" value="K_chnl_dom"/>
</dbReference>
<dbReference type="PANTHER" id="PTHR43833">
    <property type="entry name" value="POTASSIUM CHANNEL PROTEIN 2-RELATED-RELATED"/>
    <property type="match status" value="1"/>
</dbReference>
<organism evidence="4 5">
    <name type="scientific">Methylocaldum szegediense</name>
    <dbReference type="NCBI Taxonomy" id="73780"/>
    <lineage>
        <taxon>Bacteria</taxon>
        <taxon>Pseudomonadati</taxon>
        <taxon>Pseudomonadota</taxon>
        <taxon>Gammaproteobacteria</taxon>
        <taxon>Methylococcales</taxon>
        <taxon>Methylococcaceae</taxon>
        <taxon>Methylocaldum</taxon>
    </lineage>
</organism>
<gene>
    <name evidence="4" type="ORF">MSZNOR_4550</name>
</gene>
<dbReference type="Pfam" id="PF02254">
    <property type="entry name" value="TrkA_N"/>
    <property type="match status" value="2"/>
</dbReference>
<dbReference type="InterPro" id="IPR050721">
    <property type="entry name" value="Trk_Ktr_HKT_K-transport"/>
</dbReference>
<dbReference type="RefSeq" id="WP_026609877.1">
    <property type="nucleotide sequence ID" value="NZ_OX458333.1"/>
</dbReference>
<proteinExistence type="predicted"/>
<keyword evidence="2" id="KW-1133">Transmembrane helix</keyword>
<dbReference type="Pfam" id="PF07885">
    <property type="entry name" value="Ion_trans_2"/>
    <property type="match status" value="1"/>
</dbReference>
<dbReference type="EMBL" id="OX458333">
    <property type="protein sequence ID" value="CAI8955681.1"/>
    <property type="molecule type" value="Genomic_DNA"/>
</dbReference>
<sequence length="570" mass="62379">MNTSPANTAFFVALRHMRAPLIFLIVIFAISVGGLVLIPGVDAEGNPWRMDFFHALYFISYTATTIGFGEIPHAFTDQQRLWVIFCIFLSVVGWAYAISKLFAVIQDRGFKQALTSQRFARSVRRLGEPFYVICGYGETGQLLARSLDHLNIRFVVIDIDPDRIDELDLQDYAFNAPGLVGDARLPNNLIMAGLTDPNCVGVIALTNDDSANLAVAIAVRLLNPKIPALCRATTVDVAANMASFGTKHIIDPFEKFAEYLALAIRSPGSYRLLQWLTGLPGTELAAERVPPRGNWLVCGYGRFGQAIVRHITHEHLDVTLIDPKPPSRATALPWVLGEGTRAETLHEAGIKDAVGIVAGTDDDISNLSIVVTARELNPNLFVVLRQNLQANHELFKAFDSDFTVVPSEIIAHECLAILTTPLLSRFLSIVKRKDDAWADNVIARISAATGTLVPAVWSVTIDAQEAPAVVEAIQSASIGLDILLRDPADRTREMPCVPLMVVRDTEAIEMPETGFGLRKGDSILFAGLSSVISDQQAILRNLKVLNYVLFGQEVASSWIWRKLTGADAGL</sequence>
<protein>
    <submittedName>
        <fullName evidence="4">Trk K+ transport system NAD-binding subunit</fullName>
    </submittedName>
</protein>
<evidence type="ECO:0000259" key="3">
    <source>
        <dbReference type="PROSITE" id="PS51201"/>
    </source>
</evidence>
<dbReference type="InterPro" id="IPR003148">
    <property type="entry name" value="RCK_N"/>
</dbReference>
<evidence type="ECO:0000256" key="2">
    <source>
        <dbReference type="SAM" id="Phobius"/>
    </source>
</evidence>
<feature type="domain" description="RCK N-terminal" evidence="3">
    <location>
        <begin position="292"/>
        <end position="406"/>
    </location>
</feature>
<accession>A0ABM9I8A5</accession>
<keyword evidence="2" id="KW-0472">Membrane</keyword>
<dbReference type="SUPFAM" id="SSF81324">
    <property type="entry name" value="Voltage-gated potassium channels"/>
    <property type="match status" value="1"/>
</dbReference>
<evidence type="ECO:0000256" key="1">
    <source>
        <dbReference type="ARBA" id="ARBA00004651"/>
    </source>
</evidence>
<keyword evidence="2" id="KW-0812">Transmembrane</keyword>
<dbReference type="SUPFAM" id="SSF51735">
    <property type="entry name" value="NAD(P)-binding Rossmann-fold domains"/>
    <property type="match status" value="2"/>
</dbReference>
<dbReference type="Proteomes" id="UP001162030">
    <property type="component" value="Chromosome"/>
</dbReference>
<reference evidence="4 5" key="1">
    <citation type="submission" date="2023-03" db="EMBL/GenBank/DDBJ databases">
        <authorList>
            <person name="Pearce D."/>
        </authorList>
    </citation>
    <scope>NUCLEOTIDE SEQUENCE [LARGE SCALE GENOMIC DNA]</scope>
    <source>
        <strain evidence="4">Msz</strain>
    </source>
</reference>
<comment type="subcellular location">
    <subcellularLocation>
        <location evidence="1">Cell membrane</location>
        <topology evidence="1">Multi-pass membrane protein</topology>
    </subcellularLocation>
</comment>
<evidence type="ECO:0000313" key="5">
    <source>
        <dbReference type="Proteomes" id="UP001162030"/>
    </source>
</evidence>
<name>A0ABM9I8A5_9GAMM</name>
<feature type="domain" description="RCK N-terminal" evidence="3">
    <location>
        <begin position="128"/>
        <end position="254"/>
    </location>
</feature>
<feature type="transmembrane region" description="Helical" evidence="2">
    <location>
        <begin position="21"/>
        <end position="40"/>
    </location>
</feature>
<dbReference type="InterPro" id="IPR036291">
    <property type="entry name" value="NAD(P)-bd_dom_sf"/>
</dbReference>